<reference evidence="6" key="1">
    <citation type="submission" date="2009-08" db="EMBL/GenBank/DDBJ databases">
        <title>Complete sequence of plasmid of Methanocaldococcus fervens AG86.</title>
        <authorList>
            <consortium name="US DOE Joint Genome Institute"/>
            <person name="Lucas S."/>
            <person name="Copeland A."/>
            <person name="Lapidus A."/>
            <person name="Glavina del Rio T."/>
            <person name="Tice H."/>
            <person name="Bruce D."/>
            <person name="Goodwin L."/>
            <person name="Pitluck S."/>
            <person name="Chertkov O."/>
            <person name="Detter J.C."/>
            <person name="Han C."/>
            <person name="Tapia R."/>
            <person name="Larimer F."/>
            <person name="Land M."/>
            <person name="Hauser L."/>
            <person name="Kyrpides N."/>
            <person name="Ovchinnikova G."/>
            <person name="Lupa-Sieprawska M."/>
            <person name="Whitman W.B."/>
        </authorList>
    </citation>
    <scope>NUCLEOTIDE SEQUENCE [LARGE SCALE GENOMIC DNA]</scope>
    <source>
        <strain evidence="6">AG86</strain>
        <plasmid evidence="6">pMEFER01</plasmid>
    </source>
</reference>
<feature type="transmembrane region" description="Helical" evidence="2">
    <location>
        <begin position="16"/>
        <end position="37"/>
    </location>
</feature>
<dbReference type="Gene3D" id="1.20.120.870">
    <property type="entry name" value="pT26-6p, five-helical bundle domain"/>
    <property type="match status" value="1"/>
</dbReference>
<name>C7P9P1_METFA</name>
<dbReference type="InterPro" id="IPR054316">
    <property type="entry name" value="T26-6p_Ig-like_dom_2"/>
</dbReference>
<dbReference type="InterPro" id="IPR054315">
    <property type="entry name" value="T26-6p_Ig-like_dom_1"/>
</dbReference>
<dbReference type="AlphaFoldDB" id="C7P9P1"/>
<dbReference type="GeneID" id="8366303"/>
<dbReference type="Gene3D" id="2.60.40.2050">
    <property type="match status" value="1"/>
</dbReference>
<dbReference type="KEGG" id="mfe:Mefer_1595"/>
<accession>C7P9P1</accession>
<keyword evidence="2" id="KW-0472">Membrane</keyword>
<dbReference type="HOGENOM" id="CLU_022168_0_0_2"/>
<evidence type="ECO:0000313" key="6">
    <source>
        <dbReference type="EMBL" id="ACV25398.1"/>
    </source>
</evidence>
<evidence type="ECO:0000256" key="2">
    <source>
        <dbReference type="SAM" id="Phobius"/>
    </source>
</evidence>
<keyword evidence="6" id="KW-0614">Plasmid</keyword>
<dbReference type="Pfam" id="PF20984">
    <property type="entry name" value="PT26-6P_helical"/>
    <property type="match status" value="1"/>
</dbReference>
<keyword evidence="2" id="KW-1133">Transmembrane helix</keyword>
<geneLocation type="plasmid" evidence="6 7">
    <name>pMEFER01</name>
</geneLocation>
<feature type="domain" description="T26-6p C-terminal" evidence="3">
    <location>
        <begin position="463"/>
        <end position="599"/>
    </location>
</feature>
<protein>
    <submittedName>
        <fullName evidence="6">Uncharacterized protein</fullName>
    </submittedName>
</protein>
<keyword evidence="2" id="KW-0812">Transmembrane</keyword>
<sequence>MFFNFFKKKLKSKRGILPIVAAVVAGAIIAGVAIDYFSDGELDLNTSKEAAVVDTGAEKVTNLTKASDYRYKYLAGYKVYSENASAADLNEIKYKLKSSLVSYETQNSGSITDLDVKLKGADKIYGFSVFPVQIILTESIPSSLPQQSYVEINSIKVYLVDSDGRKWSEKDFTDTLIFRDPNAHTDEPDGEEQYDPDSYLTKYELNLTLKTPDPYLGKARLAAQGSADLKTLRELMNATVKKFQVVVEIEGEAKLYKWEEVEVDTDGDGKPDTTEWRAEYDKTVPIDIKMVSLSAWNHINNGAYHVDGAEGSLPTAYSNVDELIAYATDVNGAVSNFVGRVWATPCHVYQSTAQYRFCLIGEPDNLEPVPVTISDDYASIGMRIRADGVGSIGDLSKGSFGEMGIRKDETILSLYYTKENDTVGYEVYFVLFGQVEDECGSEPIWLVIKPHIAVLDNIKLAGNDERMKEIESLLSDGKVSTEDIQLIQQKADMMINELMEKKAQVEASLDRYKTNEKAYEDAKKAISCYEKAIDYLKDMKSTADPNMIRTDFYLAQNYEMEGDYYRQAAEYRLIGLDNQAEALEGQAGKIHEDSAKYEPSMWFSAGSTLGNIWQQFKAGLGIDWVPDWVLILVVVILVVGGAIIVLKLL</sequence>
<evidence type="ECO:0000259" key="4">
    <source>
        <dbReference type="Pfam" id="PF22092"/>
    </source>
</evidence>
<dbReference type="OrthoDB" id="102128at2157"/>
<dbReference type="Pfam" id="PF22092">
    <property type="entry name" value="T26-6p_Ig-like_dom"/>
    <property type="match status" value="1"/>
</dbReference>
<evidence type="ECO:0000313" key="7">
    <source>
        <dbReference type="Proteomes" id="UP000001495"/>
    </source>
</evidence>
<organism evidence="6 7">
    <name type="scientific">Methanocaldococcus fervens (strain DSM 4213 / JCM 15782 / AG86)</name>
    <name type="common">Methanococcus fervens</name>
    <dbReference type="NCBI Taxonomy" id="573064"/>
    <lineage>
        <taxon>Archaea</taxon>
        <taxon>Methanobacteriati</taxon>
        <taxon>Methanobacteriota</taxon>
        <taxon>Methanomada group</taxon>
        <taxon>Methanococci</taxon>
        <taxon>Methanococcales</taxon>
        <taxon>Methanocaldococcaceae</taxon>
        <taxon>Methanocaldococcus</taxon>
    </lineage>
</organism>
<feature type="transmembrane region" description="Helical" evidence="2">
    <location>
        <begin position="628"/>
        <end position="646"/>
    </location>
</feature>
<dbReference type="EMBL" id="CP001697">
    <property type="protein sequence ID" value="ACV25398.1"/>
    <property type="molecule type" value="Genomic_DNA"/>
</dbReference>
<proteinExistence type="predicted"/>
<evidence type="ECO:0000259" key="3">
    <source>
        <dbReference type="Pfam" id="PF20984"/>
    </source>
</evidence>
<evidence type="ECO:0000256" key="1">
    <source>
        <dbReference type="SAM" id="Coils"/>
    </source>
</evidence>
<dbReference type="Pfam" id="PF22265">
    <property type="entry name" value="T26-6p_Ig-like_dom_2"/>
    <property type="match status" value="1"/>
</dbReference>
<feature type="coiled-coil region" evidence="1">
    <location>
        <begin position="484"/>
        <end position="522"/>
    </location>
</feature>
<dbReference type="InterPro" id="IPR043114">
    <property type="entry name" value="T26-6p_C_sf"/>
</dbReference>
<evidence type="ECO:0000259" key="5">
    <source>
        <dbReference type="Pfam" id="PF22265"/>
    </source>
</evidence>
<feature type="domain" description="T26-6p immunoglobulin-like" evidence="4">
    <location>
        <begin position="109"/>
        <end position="258"/>
    </location>
</feature>
<dbReference type="eggNOG" id="arCOG05107">
    <property type="taxonomic scope" value="Archaea"/>
</dbReference>
<dbReference type="InterPro" id="IPR048730">
    <property type="entry name" value="T26-6p_C"/>
</dbReference>
<keyword evidence="7" id="KW-1185">Reference proteome</keyword>
<gene>
    <name evidence="6" type="ORF">Mefer_1595</name>
</gene>
<feature type="domain" description="T26-6p second immunoglobulin-like" evidence="5">
    <location>
        <begin position="326"/>
        <end position="455"/>
    </location>
</feature>
<dbReference type="Proteomes" id="UP000001495">
    <property type="component" value="Plasmid pMEFER01"/>
</dbReference>
<keyword evidence="1" id="KW-0175">Coiled coil</keyword>
<dbReference type="RefSeq" id="WP_012795042.1">
    <property type="nucleotide sequence ID" value="NC_013157.1"/>
</dbReference>